<dbReference type="AlphaFoldDB" id="A0A1I0X0K9"/>
<feature type="transmembrane region" description="Helical" evidence="1">
    <location>
        <begin position="77"/>
        <end position="96"/>
    </location>
</feature>
<keyword evidence="1" id="KW-0472">Membrane</keyword>
<dbReference type="Proteomes" id="UP000199012">
    <property type="component" value="Unassembled WGS sequence"/>
</dbReference>
<keyword evidence="1" id="KW-1133">Transmembrane helix</keyword>
<proteinExistence type="predicted"/>
<feature type="transmembrane region" description="Helical" evidence="1">
    <location>
        <begin position="392"/>
        <end position="416"/>
    </location>
</feature>
<dbReference type="EMBL" id="FOKA01000004">
    <property type="protein sequence ID" value="SFA94552.1"/>
    <property type="molecule type" value="Genomic_DNA"/>
</dbReference>
<evidence type="ECO:0000256" key="1">
    <source>
        <dbReference type="SAM" id="Phobius"/>
    </source>
</evidence>
<evidence type="ECO:0000313" key="3">
    <source>
        <dbReference type="Proteomes" id="UP000199012"/>
    </source>
</evidence>
<dbReference type="STRING" id="988821.SAMN05421867_10441"/>
<keyword evidence="1" id="KW-0812">Transmembrane</keyword>
<dbReference type="OrthoDB" id="5187529at2"/>
<keyword evidence="3" id="KW-1185">Reference proteome</keyword>
<feature type="transmembrane region" description="Helical" evidence="1">
    <location>
        <begin position="238"/>
        <end position="268"/>
    </location>
</feature>
<organism evidence="2 3">
    <name type="scientific">Cellulomonas marina</name>
    <dbReference type="NCBI Taxonomy" id="988821"/>
    <lineage>
        <taxon>Bacteria</taxon>
        <taxon>Bacillati</taxon>
        <taxon>Actinomycetota</taxon>
        <taxon>Actinomycetes</taxon>
        <taxon>Micrococcales</taxon>
        <taxon>Cellulomonadaceae</taxon>
        <taxon>Cellulomonas</taxon>
    </lineage>
</organism>
<name>A0A1I0X0K9_9CELL</name>
<feature type="transmembrane region" description="Helical" evidence="1">
    <location>
        <begin position="275"/>
        <end position="296"/>
    </location>
</feature>
<reference evidence="2 3" key="1">
    <citation type="submission" date="2016-10" db="EMBL/GenBank/DDBJ databases">
        <authorList>
            <person name="de Groot N.N."/>
        </authorList>
    </citation>
    <scope>NUCLEOTIDE SEQUENCE [LARGE SCALE GENOMIC DNA]</scope>
    <source>
        <strain evidence="2 3">CGMCC 4.6945</strain>
    </source>
</reference>
<evidence type="ECO:0008006" key="4">
    <source>
        <dbReference type="Google" id="ProtNLM"/>
    </source>
</evidence>
<feature type="transmembrane region" description="Helical" evidence="1">
    <location>
        <begin position="50"/>
        <end position="71"/>
    </location>
</feature>
<gene>
    <name evidence="2" type="ORF">SAMN05421867_10441</name>
</gene>
<dbReference type="RefSeq" id="WP_090031405.1">
    <property type="nucleotide sequence ID" value="NZ_BONM01000015.1"/>
</dbReference>
<feature type="transmembrane region" description="Helical" evidence="1">
    <location>
        <begin position="362"/>
        <end position="380"/>
    </location>
</feature>
<feature type="transmembrane region" description="Helical" evidence="1">
    <location>
        <begin position="20"/>
        <end position="38"/>
    </location>
</feature>
<feature type="transmembrane region" description="Helical" evidence="1">
    <location>
        <begin position="199"/>
        <end position="218"/>
    </location>
</feature>
<accession>A0A1I0X0K9</accession>
<feature type="transmembrane region" description="Helical" evidence="1">
    <location>
        <begin position="138"/>
        <end position="160"/>
    </location>
</feature>
<sequence>MATVLGTQAPAPSAPALPRVAPGALVWLAVAGFASIALQRISFTIGGGQISAASLVLLLTWVVLLAVFRWPVSAGGLVGYFLILAIAATTAVLNAGSDPSLPISVPSLLLIVTAYLPLLLVVRPSGVEGAGRVYARGLLWAVRIGAALALVQAVLMWSGLGFWDPFASLPDAIVASNFNSAYDTTYVASNFGFETKPNGVIFLEPSFVSLWCCFGLVLEAYRWHERRSTGGAGLGRLVWVLVLAAAVAVSISASGFVVLGVAALPLLWRYRDRPLVILGAAVVIAGAFASGFLGPITAKLLEGTSGDTSTNLRLVAPYQLLAPLTADSPLWGHGPGTADRLAGQFGLSGLQTTTIVKAALEYGWPFVVALLGVALLRAFVGGPRCLGLTLAALGVWLIPSEALLGAPVLALVLFLAPNVAAAGRARRAGLTDQTVL</sequence>
<protein>
    <recommendedName>
        <fullName evidence="4">O-antigen ligase like membrane protein</fullName>
    </recommendedName>
</protein>
<feature type="transmembrane region" description="Helical" evidence="1">
    <location>
        <begin position="108"/>
        <end position="126"/>
    </location>
</feature>
<evidence type="ECO:0000313" key="2">
    <source>
        <dbReference type="EMBL" id="SFA94552.1"/>
    </source>
</evidence>